<reference evidence="18 19" key="1">
    <citation type="submission" date="2019-02" db="EMBL/GenBank/DDBJ databases">
        <title>Peptostreptococcaceae bacterium ZHW00191 nov., a new bacterium isolated from the human gut.</title>
        <authorList>
            <person name="Zhou H.-W."/>
            <person name="Chen X.-J."/>
        </authorList>
    </citation>
    <scope>NUCLEOTIDE SEQUENCE [LARGE SCALE GENOMIC DNA]</scope>
    <source>
        <strain evidence="18 19">ZHW00191</strain>
    </source>
</reference>
<evidence type="ECO:0000256" key="7">
    <source>
        <dbReference type="ARBA" id="ARBA00022832"/>
    </source>
</evidence>
<dbReference type="SMART" id="SM00825">
    <property type="entry name" value="PKS_KS"/>
    <property type="match status" value="1"/>
</dbReference>
<gene>
    <name evidence="18" type="primary">fabF</name>
    <name evidence="18" type="ORF">EXD82_05605</name>
</gene>
<dbReference type="InterPro" id="IPR014030">
    <property type="entry name" value="Ketoacyl_synth_N"/>
</dbReference>
<organism evidence="18 19">
    <name type="scientific">Peptacetobacter hominis</name>
    <dbReference type="NCBI Taxonomy" id="2743610"/>
    <lineage>
        <taxon>Bacteria</taxon>
        <taxon>Bacillati</taxon>
        <taxon>Bacillota</taxon>
        <taxon>Clostridia</taxon>
        <taxon>Peptostreptococcales</taxon>
        <taxon>Peptostreptococcaceae</taxon>
        <taxon>Peptacetobacter</taxon>
    </lineage>
</organism>
<dbReference type="InterPro" id="IPR014031">
    <property type="entry name" value="Ketoacyl_synth_C"/>
</dbReference>
<comment type="pathway">
    <text evidence="1 14">Lipid metabolism; fatty acid biosynthesis.</text>
</comment>
<evidence type="ECO:0000256" key="12">
    <source>
        <dbReference type="ARBA" id="ARBA00047318"/>
    </source>
</evidence>
<dbReference type="NCBIfam" id="TIGR03150">
    <property type="entry name" value="fabF"/>
    <property type="match status" value="1"/>
</dbReference>
<name>A0A544QVE3_9FIRM</name>
<keyword evidence="9 14" id="KW-0275">Fatty acid biosynthesis</keyword>
<keyword evidence="5 14" id="KW-0444">Lipid biosynthesis</keyword>
<dbReference type="GO" id="GO:0005829">
    <property type="term" value="C:cytosol"/>
    <property type="evidence" value="ECO:0007669"/>
    <property type="project" value="TreeGrafter"/>
</dbReference>
<evidence type="ECO:0000256" key="14">
    <source>
        <dbReference type="PIRNR" id="PIRNR000447"/>
    </source>
</evidence>
<dbReference type="OrthoDB" id="9808669at2"/>
<evidence type="ECO:0000256" key="6">
    <source>
        <dbReference type="ARBA" id="ARBA00022679"/>
    </source>
</evidence>
<comment type="similarity">
    <text evidence="2 14 16">Belongs to the thiolase-like superfamily. Beta-ketoacyl-ACP synthases family.</text>
</comment>
<feature type="active site" description="For beta-ketoacyl synthase activity" evidence="15">
    <location>
        <position position="164"/>
    </location>
</feature>
<keyword evidence="6 14" id="KW-0808">Transferase</keyword>
<evidence type="ECO:0000256" key="16">
    <source>
        <dbReference type="RuleBase" id="RU003694"/>
    </source>
</evidence>
<dbReference type="PANTHER" id="PTHR11712">
    <property type="entry name" value="POLYKETIDE SYNTHASE-RELATED"/>
    <property type="match status" value="1"/>
</dbReference>
<protein>
    <recommendedName>
        <fullName evidence="4 14">3-oxoacyl-[acyl-carrier-protein] synthase 2</fullName>
        <ecNumber evidence="3 14">2.3.1.179</ecNumber>
    </recommendedName>
</protein>
<keyword evidence="7" id="KW-0276">Fatty acid metabolism</keyword>
<dbReference type="RefSeq" id="WP_142535935.1">
    <property type="nucleotide sequence ID" value="NZ_SGJB01000008.1"/>
</dbReference>
<dbReference type="Gene3D" id="3.40.47.10">
    <property type="match status" value="1"/>
</dbReference>
<dbReference type="Pfam" id="PF02801">
    <property type="entry name" value="Ketoacyl-synt_C"/>
    <property type="match status" value="1"/>
</dbReference>
<comment type="function">
    <text evidence="11 14">Involved in the type II fatty acid elongation cycle. Catalyzes the elongation of a wide range of acyl-ACP by the addition of two carbons from malonyl-ACP to an acyl acceptor. Can efficiently catalyze the conversion of palmitoleoyl-ACP (cis-hexadec-9-enoyl-ACP) to cis-vaccenoyl-ACP (cis-octadec-11-enoyl-ACP), an essential step in the thermal regulation of fatty acid composition.</text>
</comment>
<dbReference type="SUPFAM" id="SSF53901">
    <property type="entry name" value="Thiolase-like"/>
    <property type="match status" value="2"/>
</dbReference>
<dbReference type="PROSITE" id="PS00606">
    <property type="entry name" value="KS3_1"/>
    <property type="match status" value="1"/>
</dbReference>
<keyword evidence="8" id="KW-0443">Lipid metabolism</keyword>
<dbReference type="Proteomes" id="UP000317863">
    <property type="component" value="Unassembled WGS sequence"/>
</dbReference>
<dbReference type="PANTHER" id="PTHR11712:SF336">
    <property type="entry name" value="3-OXOACYL-[ACYL-CARRIER-PROTEIN] SYNTHASE, MITOCHONDRIAL"/>
    <property type="match status" value="1"/>
</dbReference>
<evidence type="ECO:0000256" key="11">
    <source>
        <dbReference type="ARBA" id="ARBA00024006"/>
    </source>
</evidence>
<evidence type="ECO:0000256" key="1">
    <source>
        <dbReference type="ARBA" id="ARBA00005194"/>
    </source>
</evidence>
<evidence type="ECO:0000256" key="15">
    <source>
        <dbReference type="PIRSR" id="PIRSR000447-1"/>
    </source>
</evidence>
<dbReference type="NCBIfam" id="NF005589">
    <property type="entry name" value="PRK07314.1"/>
    <property type="match status" value="1"/>
</dbReference>
<comment type="caution">
    <text evidence="18">The sequence shown here is derived from an EMBL/GenBank/DDBJ whole genome shotgun (WGS) entry which is preliminary data.</text>
</comment>
<dbReference type="CDD" id="cd00834">
    <property type="entry name" value="KAS_I_II"/>
    <property type="match status" value="1"/>
</dbReference>
<dbReference type="GO" id="GO:0006633">
    <property type="term" value="P:fatty acid biosynthetic process"/>
    <property type="evidence" value="ECO:0007669"/>
    <property type="project" value="UniProtKB-UniRule"/>
</dbReference>
<dbReference type="InterPro" id="IPR018201">
    <property type="entry name" value="Ketoacyl_synth_AS"/>
</dbReference>
<accession>A0A544QVE3</accession>
<dbReference type="PIRSF" id="PIRSF000447">
    <property type="entry name" value="KAS_II"/>
    <property type="match status" value="1"/>
</dbReference>
<keyword evidence="10 14" id="KW-0012">Acyltransferase</keyword>
<dbReference type="PROSITE" id="PS52004">
    <property type="entry name" value="KS3_2"/>
    <property type="match status" value="1"/>
</dbReference>
<evidence type="ECO:0000313" key="19">
    <source>
        <dbReference type="Proteomes" id="UP000317863"/>
    </source>
</evidence>
<evidence type="ECO:0000256" key="13">
    <source>
        <dbReference type="ARBA" id="ARBA00047659"/>
    </source>
</evidence>
<evidence type="ECO:0000256" key="3">
    <source>
        <dbReference type="ARBA" id="ARBA00012356"/>
    </source>
</evidence>
<evidence type="ECO:0000256" key="4">
    <source>
        <dbReference type="ARBA" id="ARBA00014657"/>
    </source>
</evidence>
<comment type="catalytic activity">
    <reaction evidence="13 14">
        <text>a fatty acyl-[ACP] + malonyl-[ACP] + H(+) = a 3-oxoacyl-[ACP] + holo-[ACP] + CO2</text>
        <dbReference type="Rhea" id="RHEA:22836"/>
        <dbReference type="Rhea" id="RHEA-COMP:9623"/>
        <dbReference type="Rhea" id="RHEA-COMP:9685"/>
        <dbReference type="Rhea" id="RHEA-COMP:9916"/>
        <dbReference type="Rhea" id="RHEA-COMP:14125"/>
        <dbReference type="ChEBI" id="CHEBI:15378"/>
        <dbReference type="ChEBI" id="CHEBI:16526"/>
        <dbReference type="ChEBI" id="CHEBI:64479"/>
        <dbReference type="ChEBI" id="CHEBI:78449"/>
        <dbReference type="ChEBI" id="CHEBI:78776"/>
        <dbReference type="ChEBI" id="CHEBI:138651"/>
    </reaction>
</comment>
<evidence type="ECO:0000256" key="10">
    <source>
        <dbReference type="ARBA" id="ARBA00023315"/>
    </source>
</evidence>
<evidence type="ECO:0000256" key="9">
    <source>
        <dbReference type="ARBA" id="ARBA00023160"/>
    </source>
</evidence>
<dbReference type="FunFam" id="3.40.47.10:FF:000009">
    <property type="entry name" value="3-oxoacyl-[acyl-carrier-protein] synthase 2"/>
    <property type="match status" value="1"/>
</dbReference>
<dbReference type="AlphaFoldDB" id="A0A544QVE3"/>
<dbReference type="InterPro" id="IPR000794">
    <property type="entry name" value="Beta-ketoacyl_synthase"/>
</dbReference>
<comment type="catalytic activity">
    <reaction evidence="12 14">
        <text>(9Z)-hexadecenoyl-[ACP] + malonyl-[ACP] + H(+) = 3-oxo-(11Z)-octadecenoyl-[ACP] + holo-[ACP] + CO2</text>
        <dbReference type="Rhea" id="RHEA:55040"/>
        <dbReference type="Rhea" id="RHEA-COMP:9623"/>
        <dbReference type="Rhea" id="RHEA-COMP:9685"/>
        <dbReference type="Rhea" id="RHEA-COMP:10800"/>
        <dbReference type="Rhea" id="RHEA-COMP:14074"/>
        <dbReference type="ChEBI" id="CHEBI:15378"/>
        <dbReference type="ChEBI" id="CHEBI:16526"/>
        <dbReference type="ChEBI" id="CHEBI:64479"/>
        <dbReference type="ChEBI" id="CHEBI:78449"/>
        <dbReference type="ChEBI" id="CHEBI:83989"/>
        <dbReference type="ChEBI" id="CHEBI:138538"/>
        <dbReference type="EC" id="2.3.1.179"/>
    </reaction>
</comment>
<keyword evidence="19" id="KW-1185">Reference proteome</keyword>
<evidence type="ECO:0000256" key="5">
    <source>
        <dbReference type="ARBA" id="ARBA00022516"/>
    </source>
</evidence>
<dbReference type="EC" id="2.3.1.179" evidence="3 14"/>
<evidence type="ECO:0000256" key="2">
    <source>
        <dbReference type="ARBA" id="ARBA00008467"/>
    </source>
</evidence>
<sequence>MDKKRVVITGLGCVSPVGTGKEKFWNNIKAGVCGIGKVTNFDASEYQTQIAGEVKDFNAEDFIGKKELKRMDRFTHFAVAASKMAVEDSGLDTDSVDKNRMGVIIGTGIGGVETIEKQHKILLEKGNRRVSPFFVPMMIGNMAAGQVSIEFGAKGPNTNVCTACASGTHSIGDAFKIIQRGDADIMISGGSEAAVTGLAFSGFCNMKAMSTRNDDPEHASRPFDKDRDGFVMGEGCGILILEELEHAKARGAKIYGEMVGYGLTADAYHMTTPAENGEGAARSMQMAIDDAGISPSEIDYINAHGTSTYYNDLYETMAIKSVFGEDAYKLSVSSTKSMTGHLLGASGAIEAVVCALSVSEDFVPPTINLCEAGEGLDLDYTPNVGKEKKINYALSNSLGFGGHNATIVIKKFDK</sequence>
<evidence type="ECO:0000259" key="17">
    <source>
        <dbReference type="PROSITE" id="PS52004"/>
    </source>
</evidence>
<dbReference type="EMBL" id="SGJB01000008">
    <property type="protein sequence ID" value="TQQ84664.1"/>
    <property type="molecule type" value="Genomic_DNA"/>
</dbReference>
<dbReference type="InterPro" id="IPR017568">
    <property type="entry name" value="3-oxoacyl-ACP_synth-2"/>
</dbReference>
<dbReference type="InterPro" id="IPR020841">
    <property type="entry name" value="PKS_Beta-ketoAc_synthase_dom"/>
</dbReference>
<dbReference type="UniPathway" id="UPA00094"/>
<evidence type="ECO:0000256" key="8">
    <source>
        <dbReference type="ARBA" id="ARBA00023098"/>
    </source>
</evidence>
<evidence type="ECO:0000313" key="18">
    <source>
        <dbReference type="EMBL" id="TQQ84664.1"/>
    </source>
</evidence>
<dbReference type="GO" id="GO:0004315">
    <property type="term" value="F:3-oxoacyl-[acyl-carrier-protein] synthase activity"/>
    <property type="evidence" value="ECO:0007669"/>
    <property type="project" value="UniProtKB-UniRule"/>
</dbReference>
<dbReference type="InterPro" id="IPR016039">
    <property type="entry name" value="Thiolase-like"/>
</dbReference>
<feature type="domain" description="Ketosynthase family 3 (KS3)" evidence="17">
    <location>
        <begin position="3"/>
        <end position="411"/>
    </location>
</feature>
<dbReference type="Pfam" id="PF00109">
    <property type="entry name" value="ketoacyl-synt"/>
    <property type="match status" value="1"/>
</dbReference>
<dbReference type="NCBIfam" id="NF004970">
    <property type="entry name" value="PRK06333.1"/>
    <property type="match status" value="1"/>
</dbReference>
<proteinExistence type="inferred from homology"/>